<name>A0A077P520_XENBV</name>
<gene>
    <name evidence="2" type="ORF">XBO1_2150003</name>
</gene>
<keyword evidence="1" id="KW-0472">Membrane</keyword>
<dbReference type="HOGENOM" id="CLU_2884906_0_0_6"/>
<dbReference type="EMBL" id="CBSX010000130">
    <property type="protein sequence ID" value="CDH06175.1"/>
    <property type="molecule type" value="Genomic_DNA"/>
</dbReference>
<comment type="caution">
    <text evidence="2">The sequence shown here is derived from an EMBL/GenBank/DDBJ whole genome shotgun (WGS) entry which is preliminary data.</text>
</comment>
<dbReference type="AlphaFoldDB" id="A0A077P520"/>
<proteinExistence type="predicted"/>
<keyword evidence="1" id="KW-1133">Transmembrane helix</keyword>
<keyword evidence="1" id="KW-0812">Transmembrane</keyword>
<sequence>MVKYLMTTPSNTTAVDFRKSTCYLIIAKLRNYVISIFLWLIFYREIVFTAVVLRRLQKCLYLL</sequence>
<accession>A0A077P520</accession>
<evidence type="ECO:0000313" key="2">
    <source>
        <dbReference type="EMBL" id="CDH06175.1"/>
    </source>
</evidence>
<organism evidence="2">
    <name type="scientific">Xenorhabdus bovienii str. oregonense</name>
    <dbReference type="NCBI Taxonomy" id="1398202"/>
    <lineage>
        <taxon>Bacteria</taxon>
        <taxon>Pseudomonadati</taxon>
        <taxon>Pseudomonadota</taxon>
        <taxon>Gammaproteobacteria</taxon>
        <taxon>Enterobacterales</taxon>
        <taxon>Morganellaceae</taxon>
        <taxon>Xenorhabdus</taxon>
    </lineage>
</organism>
<evidence type="ECO:0000256" key="1">
    <source>
        <dbReference type="SAM" id="Phobius"/>
    </source>
</evidence>
<feature type="transmembrane region" description="Helical" evidence="1">
    <location>
        <begin position="32"/>
        <end position="53"/>
    </location>
</feature>
<protein>
    <submittedName>
        <fullName evidence="2">Uncharacterized protein</fullName>
    </submittedName>
</protein>
<dbReference type="Proteomes" id="UP000028483">
    <property type="component" value="Unassembled WGS sequence"/>
</dbReference>
<reference evidence="2" key="1">
    <citation type="submission" date="2013-07" db="EMBL/GenBank/DDBJ databases">
        <title>Sub-species coevolution in mutualistic symbiosis.</title>
        <authorList>
            <person name="Murfin K."/>
            <person name="Klassen J."/>
            <person name="Lee M."/>
            <person name="Forst S."/>
            <person name="Stock P."/>
            <person name="Goodrich-Blair H."/>
        </authorList>
    </citation>
    <scope>NUCLEOTIDE SEQUENCE [LARGE SCALE GENOMIC DNA]</scope>
    <source>
        <strain evidence="2">Oregonense</strain>
    </source>
</reference>